<sequence>MKFIGDYQILREIGKGAFGRVLLAEKDGHQVAIKETLTRSRTALK</sequence>
<dbReference type="GO" id="GO:0004672">
    <property type="term" value="F:protein kinase activity"/>
    <property type="evidence" value="ECO:0007669"/>
    <property type="project" value="InterPro"/>
</dbReference>
<keyword evidence="4" id="KW-1185">Reference proteome</keyword>
<dbReference type="AlphaFoldDB" id="E4XVP1"/>
<feature type="domain" description="Protein kinase" evidence="2">
    <location>
        <begin position="7"/>
        <end position="45"/>
    </location>
</feature>
<dbReference type="InterPro" id="IPR017441">
    <property type="entry name" value="Protein_kinase_ATP_BS"/>
</dbReference>
<dbReference type="PROSITE" id="PS50011">
    <property type="entry name" value="PROTEIN_KINASE_DOM"/>
    <property type="match status" value="1"/>
</dbReference>
<dbReference type="InterPro" id="IPR000719">
    <property type="entry name" value="Prot_kinase_dom"/>
</dbReference>
<dbReference type="Proteomes" id="UP000001307">
    <property type="component" value="Unassembled WGS sequence"/>
</dbReference>
<dbReference type="PROSITE" id="PS00107">
    <property type="entry name" value="PROTEIN_KINASE_ATP"/>
    <property type="match status" value="1"/>
</dbReference>
<feature type="non-terminal residue" evidence="3">
    <location>
        <position position="45"/>
    </location>
</feature>
<dbReference type="GO" id="GO:0005524">
    <property type="term" value="F:ATP binding"/>
    <property type="evidence" value="ECO:0007669"/>
    <property type="project" value="UniProtKB-UniRule"/>
</dbReference>
<evidence type="ECO:0000259" key="2">
    <source>
        <dbReference type="PROSITE" id="PS50011"/>
    </source>
</evidence>
<organism evidence="3">
    <name type="scientific">Oikopleura dioica</name>
    <name type="common">Tunicate</name>
    <dbReference type="NCBI Taxonomy" id="34765"/>
    <lineage>
        <taxon>Eukaryota</taxon>
        <taxon>Metazoa</taxon>
        <taxon>Chordata</taxon>
        <taxon>Tunicata</taxon>
        <taxon>Appendicularia</taxon>
        <taxon>Copelata</taxon>
        <taxon>Oikopleuridae</taxon>
        <taxon>Oikopleura</taxon>
    </lineage>
</organism>
<dbReference type="Gene3D" id="3.30.200.20">
    <property type="entry name" value="Phosphorylase Kinase, domain 1"/>
    <property type="match status" value="1"/>
</dbReference>
<dbReference type="SUPFAM" id="SSF56112">
    <property type="entry name" value="Protein kinase-like (PK-like)"/>
    <property type="match status" value="1"/>
</dbReference>
<name>E4XVP1_OIKDI</name>
<keyword evidence="1" id="KW-0547">Nucleotide-binding</keyword>
<feature type="binding site" evidence="1">
    <location>
        <position position="45"/>
    </location>
    <ligand>
        <name>ATP</name>
        <dbReference type="ChEBI" id="CHEBI:30616"/>
    </ligand>
</feature>
<gene>
    <name evidence="3" type="ORF">GSOID_T00006687001</name>
</gene>
<dbReference type="OrthoDB" id="10260894at2759"/>
<dbReference type="EMBL" id="FN653216">
    <property type="protein sequence ID" value="CBY13759.1"/>
    <property type="molecule type" value="Genomic_DNA"/>
</dbReference>
<accession>E4XVP1</accession>
<keyword evidence="1" id="KW-0067">ATP-binding</keyword>
<evidence type="ECO:0000313" key="4">
    <source>
        <dbReference type="Proteomes" id="UP000001307"/>
    </source>
</evidence>
<protein>
    <recommendedName>
        <fullName evidence="2">Protein kinase domain-containing protein</fullName>
    </recommendedName>
</protein>
<reference evidence="3" key="1">
    <citation type="journal article" date="2010" name="Science">
        <title>Plasticity of animal genome architecture unmasked by rapid evolution of a pelagic tunicate.</title>
        <authorList>
            <person name="Denoeud F."/>
            <person name="Henriet S."/>
            <person name="Mungpakdee S."/>
            <person name="Aury J.M."/>
            <person name="Da Silva C."/>
            <person name="Brinkmann H."/>
            <person name="Mikhaleva J."/>
            <person name="Olsen L.C."/>
            <person name="Jubin C."/>
            <person name="Canestro C."/>
            <person name="Bouquet J.M."/>
            <person name="Danks G."/>
            <person name="Poulain J."/>
            <person name="Campsteijn C."/>
            <person name="Adamski M."/>
            <person name="Cross I."/>
            <person name="Yadetie F."/>
            <person name="Muffato M."/>
            <person name="Louis A."/>
            <person name="Butcher S."/>
            <person name="Tsagkogeorga G."/>
            <person name="Konrad A."/>
            <person name="Singh S."/>
            <person name="Jensen M.F."/>
            <person name="Cong E.H."/>
            <person name="Eikeseth-Otteraa H."/>
            <person name="Noel B."/>
            <person name="Anthouard V."/>
            <person name="Porcel B.M."/>
            <person name="Kachouri-Lafond R."/>
            <person name="Nishino A."/>
            <person name="Ugolini M."/>
            <person name="Chourrout P."/>
            <person name="Nishida H."/>
            <person name="Aasland R."/>
            <person name="Huzurbazar S."/>
            <person name="Westhof E."/>
            <person name="Delsuc F."/>
            <person name="Lehrach H."/>
            <person name="Reinhardt R."/>
            <person name="Weissenbach J."/>
            <person name="Roy S.W."/>
            <person name="Artiguenave F."/>
            <person name="Postlethwait J.H."/>
            <person name="Manak J.R."/>
            <person name="Thompson E.M."/>
            <person name="Jaillon O."/>
            <person name="Du Pasquier L."/>
            <person name="Boudinot P."/>
            <person name="Liberles D.A."/>
            <person name="Volff J.N."/>
            <person name="Philippe H."/>
            <person name="Lenhard B."/>
            <person name="Roest Crollius H."/>
            <person name="Wincker P."/>
            <person name="Chourrout D."/>
        </authorList>
    </citation>
    <scope>NUCLEOTIDE SEQUENCE [LARGE SCALE GENOMIC DNA]</scope>
</reference>
<proteinExistence type="predicted"/>
<evidence type="ECO:0000256" key="1">
    <source>
        <dbReference type="PROSITE-ProRule" id="PRU10141"/>
    </source>
</evidence>
<evidence type="ECO:0000313" key="3">
    <source>
        <dbReference type="EMBL" id="CBY13759.1"/>
    </source>
</evidence>
<dbReference type="InterPro" id="IPR011009">
    <property type="entry name" value="Kinase-like_dom_sf"/>
</dbReference>
<dbReference type="InParanoid" id="E4XVP1"/>